<evidence type="ECO:0000313" key="3">
    <source>
        <dbReference type="Proteomes" id="UP000298652"/>
    </source>
</evidence>
<organism evidence="2 3">
    <name type="scientific">Setaria viridis</name>
    <name type="common">Green bristlegrass</name>
    <name type="synonym">Setaria italica subsp. viridis</name>
    <dbReference type="NCBI Taxonomy" id="4556"/>
    <lineage>
        <taxon>Eukaryota</taxon>
        <taxon>Viridiplantae</taxon>
        <taxon>Streptophyta</taxon>
        <taxon>Embryophyta</taxon>
        <taxon>Tracheophyta</taxon>
        <taxon>Spermatophyta</taxon>
        <taxon>Magnoliopsida</taxon>
        <taxon>Liliopsida</taxon>
        <taxon>Poales</taxon>
        <taxon>Poaceae</taxon>
        <taxon>PACMAD clade</taxon>
        <taxon>Panicoideae</taxon>
        <taxon>Panicodae</taxon>
        <taxon>Paniceae</taxon>
        <taxon>Cenchrinae</taxon>
        <taxon>Setaria</taxon>
    </lineage>
</organism>
<accession>A0A4V6D1G7</accession>
<feature type="region of interest" description="Disordered" evidence="1">
    <location>
        <begin position="1"/>
        <end position="31"/>
    </location>
</feature>
<keyword evidence="3" id="KW-1185">Reference proteome</keyword>
<dbReference type="AlphaFoldDB" id="A0A4V6D1G7"/>
<evidence type="ECO:0000313" key="2">
    <source>
        <dbReference type="EMBL" id="TKV94265.1"/>
    </source>
</evidence>
<protein>
    <submittedName>
        <fullName evidence="2">Uncharacterized protein</fullName>
    </submittedName>
</protein>
<evidence type="ECO:0000256" key="1">
    <source>
        <dbReference type="SAM" id="MobiDB-lite"/>
    </source>
</evidence>
<gene>
    <name evidence="2" type="ORF">SEVIR_9G282450v2</name>
</gene>
<reference evidence="2" key="1">
    <citation type="submission" date="2019-03" db="EMBL/GenBank/DDBJ databases">
        <title>WGS assembly of Setaria viridis.</title>
        <authorList>
            <person name="Huang P."/>
            <person name="Jenkins J."/>
            <person name="Grimwood J."/>
            <person name="Barry K."/>
            <person name="Healey A."/>
            <person name="Mamidi S."/>
            <person name="Sreedasyam A."/>
            <person name="Shu S."/>
            <person name="Feldman M."/>
            <person name="Wu J."/>
            <person name="Yu Y."/>
            <person name="Chen C."/>
            <person name="Johnson J."/>
            <person name="Rokhsar D."/>
            <person name="Baxter I."/>
            <person name="Schmutz J."/>
            <person name="Brutnell T."/>
            <person name="Kellogg E."/>
        </authorList>
    </citation>
    <scope>NUCLEOTIDE SEQUENCE [LARGE SCALE GENOMIC DNA]</scope>
</reference>
<dbReference type="Gramene" id="TKV94265">
    <property type="protein sequence ID" value="TKV94265"/>
    <property type="gene ID" value="SEVIR_9G282450v2"/>
</dbReference>
<sequence length="76" mass="8472">MKRFGRRKGTRGDVQTGLHLQVPHEPPPLSIAADAYPQPTSCRQQTDARQCASKPIPVQLRPEHRLQSSPVAMSRC</sequence>
<name>A0A4V6D1G7_SETVI</name>
<proteinExistence type="predicted"/>
<dbReference type="Proteomes" id="UP000298652">
    <property type="component" value="Chromosome 9"/>
</dbReference>
<dbReference type="EMBL" id="CM016560">
    <property type="protein sequence ID" value="TKV94265.1"/>
    <property type="molecule type" value="Genomic_DNA"/>
</dbReference>